<sequence length="207" mass="21849">MKTIPVLAAACALSACTVNNYTQAADGSVATSASQAELRAMDGVAATDAIPTDVRRATFIVRDLERSLAFWQGALGLELNYDIETQLSGVNLPVGEPGAEARLVLLNGNDPYIGWIGLMQITDPVLPEAAEPYPQRLSPGSTVIVLAVDDAERRCADAAAVEGALMTGPTRLQVYPGRGENAPDIRVRGCNVFDPDGIAVEINQLLD</sequence>
<evidence type="ECO:0000313" key="1">
    <source>
        <dbReference type="EMBL" id="KLE32011.1"/>
    </source>
</evidence>
<dbReference type="InterPro" id="IPR029068">
    <property type="entry name" value="Glyas_Bleomycin-R_OHBP_Dase"/>
</dbReference>
<dbReference type="STRING" id="502682.BMF35_a1258"/>
<evidence type="ECO:0000313" key="2">
    <source>
        <dbReference type="Proteomes" id="UP000053070"/>
    </source>
</evidence>
<dbReference type="InterPro" id="IPR037523">
    <property type="entry name" value="VOC_core"/>
</dbReference>
<accession>A0A0G9MMP7</accession>
<dbReference type="PROSITE" id="PS51257">
    <property type="entry name" value="PROKAR_LIPOPROTEIN"/>
    <property type="match status" value="1"/>
</dbReference>
<dbReference type="Proteomes" id="UP000053070">
    <property type="component" value="Unassembled WGS sequence"/>
</dbReference>
<dbReference type="InterPro" id="IPR004360">
    <property type="entry name" value="Glyas_Fos-R_dOase_dom"/>
</dbReference>
<dbReference type="OrthoDB" id="108351at2"/>
<keyword evidence="2" id="KW-1185">Reference proteome</keyword>
<dbReference type="PROSITE" id="PS51819">
    <property type="entry name" value="VOC"/>
    <property type="match status" value="1"/>
</dbReference>
<dbReference type="Pfam" id="PF00903">
    <property type="entry name" value="Glyoxalase"/>
    <property type="match status" value="1"/>
</dbReference>
<dbReference type="PATRIC" id="fig|502682.8.peg.2309"/>
<dbReference type="SUPFAM" id="SSF54593">
    <property type="entry name" value="Glyoxalase/Bleomycin resistance protein/Dihydroxybiphenyl dioxygenase"/>
    <property type="match status" value="1"/>
</dbReference>
<protein>
    <submittedName>
        <fullName evidence="1">Uncharacterized protein</fullName>
    </submittedName>
</protein>
<dbReference type="AlphaFoldDB" id="A0A0G9MMP7"/>
<dbReference type="Gene3D" id="3.10.180.10">
    <property type="entry name" value="2,3-Dihydroxybiphenyl 1,2-Dioxygenase, domain 1"/>
    <property type="match status" value="1"/>
</dbReference>
<name>A0A0G9MMP7_9SPHN</name>
<gene>
    <name evidence="1" type="ORF">AAW01_11320</name>
</gene>
<dbReference type="EMBL" id="LBHC01000002">
    <property type="protein sequence ID" value="KLE32011.1"/>
    <property type="molecule type" value="Genomic_DNA"/>
</dbReference>
<proteinExistence type="predicted"/>
<dbReference type="KEGG" id="egn:BMF35_a1258"/>
<dbReference type="CDD" id="cd06587">
    <property type="entry name" value="VOC"/>
    <property type="match status" value="1"/>
</dbReference>
<reference evidence="1 2" key="1">
    <citation type="submission" date="2015-04" db="EMBL/GenBank/DDBJ databases">
        <title>The draft genome sequence of Erythrobacr gangjinensis K7-2.</title>
        <authorList>
            <person name="Zhuang L."/>
            <person name="Liu Y."/>
            <person name="Shao Z."/>
        </authorList>
    </citation>
    <scope>NUCLEOTIDE SEQUENCE [LARGE SCALE GENOMIC DNA]</scope>
    <source>
        <strain evidence="1 2">K7-2</strain>
    </source>
</reference>
<comment type="caution">
    <text evidence="1">The sequence shown here is derived from an EMBL/GenBank/DDBJ whole genome shotgun (WGS) entry which is preliminary data.</text>
</comment>
<dbReference type="RefSeq" id="WP_047007359.1">
    <property type="nucleotide sequence ID" value="NZ_CP018097.1"/>
</dbReference>
<organism evidence="1 2">
    <name type="scientific">Aurantiacibacter gangjinensis</name>
    <dbReference type="NCBI Taxonomy" id="502682"/>
    <lineage>
        <taxon>Bacteria</taxon>
        <taxon>Pseudomonadati</taxon>
        <taxon>Pseudomonadota</taxon>
        <taxon>Alphaproteobacteria</taxon>
        <taxon>Sphingomonadales</taxon>
        <taxon>Erythrobacteraceae</taxon>
        <taxon>Aurantiacibacter</taxon>
    </lineage>
</organism>